<evidence type="ECO:0000256" key="1">
    <source>
        <dbReference type="ARBA" id="ARBA00022723"/>
    </source>
</evidence>
<sequence length="238" mass="24720">MTAPALVLVAHGTRSARGVEQVAALAEAVSAQVGTTRVAFVDVLGPSPSEVLRELDGPAVVVPAFLASGYHVHTDVPREVADSGHPDVRVTAALGPDRVLAAVLLQRLVETGWRPGDAVVLAAAGSSDPRALSDVRRSAALLAELVGGPVRIGYVATAQPRVPEVVGRLRGEGHRRIFVASYLLAHGLFHNRLGDAGADGVTEPLGVHPDLVQLLVSRYLTAAGAAAPQALRQALRVR</sequence>
<gene>
    <name evidence="3" type="ORF">ACFO6S_01980</name>
</gene>
<accession>A0ABV9FN27</accession>
<dbReference type="Pfam" id="PF01903">
    <property type="entry name" value="CbiX"/>
    <property type="match status" value="2"/>
</dbReference>
<dbReference type="CDD" id="cd03414">
    <property type="entry name" value="CbiX_SirB_C"/>
    <property type="match status" value="1"/>
</dbReference>
<dbReference type="Gene3D" id="3.40.50.1400">
    <property type="match status" value="2"/>
</dbReference>
<keyword evidence="1" id="KW-0479">Metal-binding</keyword>
<dbReference type="PANTHER" id="PTHR33542:SF5">
    <property type="entry name" value="FERROCHELATASE CHE1"/>
    <property type="match status" value="1"/>
</dbReference>
<comment type="caution">
    <text evidence="3">The sequence shown here is derived from an EMBL/GenBank/DDBJ whole genome shotgun (WGS) entry which is preliminary data.</text>
</comment>
<reference evidence="4" key="1">
    <citation type="journal article" date="2019" name="Int. J. Syst. Evol. Microbiol.">
        <title>The Global Catalogue of Microorganisms (GCM) 10K type strain sequencing project: providing services to taxonomists for standard genome sequencing and annotation.</title>
        <authorList>
            <consortium name="The Broad Institute Genomics Platform"/>
            <consortium name="The Broad Institute Genome Sequencing Center for Infectious Disease"/>
            <person name="Wu L."/>
            <person name="Ma J."/>
        </authorList>
    </citation>
    <scope>NUCLEOTIDE SEQUENCE [LARGE SCALE GENOMIC DNA]</scope>
    <source>
        <strain evidence="4">CCUG 54520</strain>
    </source>
</reference>
<name>A0ABV9FN27_9NOCA</name>
<evidence type="ECO:0000256" key="2">
    <source>
        <dbReference type="ARBA" id="ARBA00023239"/>
    </source>
</evidence>
<dbReference type="InterPro" id="IPR050963">
    <property type="entry name" value="Sirohydro_Cobaltochel/CbiX"/>
</dbReference>
<dbReference type="Proteomes" id="UP001595914">
    <property type="component" value="Unassembled WGS sequence"/>
</dbReference>
<dbReference type="PANTHER" id="PTHR33542">
    <property type="entry name" value="SIROHYDROCHLORIN FERROCHELATASE, CHLOROPLASTIC"/>
    <property type="match status" value="1"/>
</dbReference>
<keyword evidence="2" id="KW-0456">Lyase</keyword>
<evidence type="ECO:0000313" key="4">
    <source>
        <dbReference type="Proteomes" id="UP001595914"/>
    </source>
</evidence>
<proteinExistence type="predicted"/>
<dbReference type="SUPFAM" id="SSF53800">
    <property type="entry name" value="Chelatase"/>
    <property type="match status" value="1"/>
</dbReference>
<keyword evidence="4" id="KW-1185">Reference proteome</keyword>
<evidence type="ECO:0000313" key="3">
    <source>
        <dbReference type="EMBL" id="MFC4602453.1"/>
    </source>
</evidence>
<dbReference type="InterPro" id="IPR002762">
    <property type="entry name" value="CbiX-like"/>
</dbReference>
<dbReference type="EMBL" id="JBHSFO010000001">
    <property type="protein sequence ID" value="MFC4602453.1"/>
    <property type="molecule type" value="Genomic_DNA"/>
</dbReference>
<organism evidence="3 4">
    <name type="scientific">Rhodococcus kronopolitis</name>
    <dbReference type="NCBI Taxonomy" id="1460226"/>
    <lineage>
        <taxon>Bacteria</taxon>
        <taxon>Bacillati</taxon>
        <taxon>Actinomycetota</taxon>
        <taxon>Actinomycetes</taxon>
        <taxon>Mycobacteriales</taxon>
        <taxon>Nocardiaceae</taxon>
        <taxon>Rhodococcus</taxon>
    </lineage>
</organism>
<dbReference type="RefSeq" id="WP_378413600.1">
    <property type="nucleotide sequence ID" value="NZ_JBHSFO010000001.1"/>
</dbReference>
<dbReference type="CDD" id="cd03416">
    <property type="entry name" value="CbiX_SirB_N"/>
    <property type="match status" value="1"/>
</dbReference>
<protein>
    <submittedName>
        <fullName evidence="3">Sirohydrochlorin chelatase</fullName>
    </submittedName>
</protein>